<evidence type="ECO:0000313" key="4">
    <source>
        <dbReference type="Proteomes" id="UP001379533"/>
    </source>
</evidence>
<dbReference type="PROSITE" id="PS51468">
    <property type="entry name" value="VIT"/>
    <property type="match status" value="1"/>
</dbReference>
<dbReference type="InterPro" id="IPR036465">
    <property type="entry name" value="vWFA_dom_sf"/>
</dbReference>
<dbReference type="PANTHER" id="PTHR45737:SF6">
    <property type="entry name" value="VON WILLEBRAND FACTOR A DOMAIN-CONTAINING PROTEIN 5A"/>
    <property type="match status" value="1"/>
</dbReference>
<dbReference type="SMART" id="SM00327">
    <property type="entry name" value="VWA"/>
    <property type="match status" value="1"/>
</dbReference>
<evidence type="ECO:0000259" key="1">
    <source>
        <dbReference type="PROSITE" id="PS50234"/>
    </source>
</evidence>
<dbReference type="RefSeq" id="WP_394841289.1">
    <property type="nucleotide sequence ID" value="NZ_CP089982.1"/>
</dbReference>
<dbReference type="InterPro" id="IPR013694">
    <property type="entry name" value="VIT"/>
</dbReference>
<dbReference type="EMBL" id="CP089982">
    <property type="protein sequence ID" value="WXA90671.1"/>
    <property type="molecule type" value="Genomic_DNA"/>
</dbReference>
<gene>
    <name evidence="3" type="ORF">LZC95_29990</name>
</gene>
<dbReference type="InterPro" id="IPR002035">
    <property type="entry name" value="VWF_A"/>
</dbReference>
<evidence type="ECO:0000313" key="3">
    <source>
        <dbReference type="EMBL" id="WXA90671.1"/>
    </source>
</evidence>
<dbReference type="PANTHER" id="PTHR45737">
    <property type="entry name" value="VON WILLEBRAND FACTOR A DOMAIN-CONTAINING PROTEIN 5A"/>
    <property type="match status" value="1"/>
</dbReference>
<dbReference type="SUPFAM" id="SSF53300">
    <property type="entry name" value="vWA-like"/>
    <property type="match status" value="1"/>
</dbReference>
<dbReference type="PROSITE" id="PS50234">
    <property type="entry name" value="VWFA"/>
    <property type="match status" value="1"/>
</dbReference>
<keyword evidence="4" id="KW-1185">Reference proteome</keyword>
<proteinExistence type="predicted"/>
<sequence>MTSTPPSVAASHHSGGGYLAPPGGAALPLRGIRLEADARGGLARVTLEQRFGNPHTESLSVTYSLPLPFDAAVSAFSFRMGDRRIVGEIEGRSAALERFEGAVLDGKTAARIDEERSNLFTQHIANIPPGTEIVAEVTIDQRLVWNEEGAWEWRFPLTVAPRYLGDEGRLADSSAVTQVVTESPQSTGASLSLRIRDAFEEAKLESPSHPIRMANAPGDGVLVSLLDDTRAALDRDLVVRWIVTTPDVGCTLDVGWAAVRHTKIQSAFGLLTLVPPHPTSVRQISRDLIVLFDTSGSMAGMPLEQAKRVIIALVQTLTEGDRLEMIAFSDVPRRWQEGAVSMSADGRRNAVQWLSLLRASGGTEMYEGIHEALRPIRHESQRQVVLVTDGLICFESEIVHEIMASLPSGARVHTVGVGSAVNRSLTASAARAGRGAEIIIGFDEDPEGAAQRLIARTDAPVVVDVEIAGSALGQCAPEKVPDLFAKSPVRVGLRLSTAGGTLVVRGRTATGIWEKSIEVPAVAHYPENRALLALFGRELVEDLEMRAAATLGDATSMNEAIERAGLEFGIATRLTSWVVISEEKNVDPRARMRRERIPQQVPYGMSVGVRSSLAFGASSRPGKTIPLCDTGPRNLRGTLVARLPNMLAIDVTVEGAPLDWQPPTEVLLLFPPGINELVSTGCHLQFTTTPGLVKPGISFRLAVFFSASETRVPRQILFRVNEQDITVML</sequence>
<organism evidence="3 4">
    <name type="scientific">Pendulispora brunnea</name>
    <dbReference type="NCBI Taxonomy" id="2905690"/>
    <lineage>
        <taxon>Bacteria</taxon>
        <taxon>Pseudomonadati</taxon>
        <taxon>Myxococcota</taxon>
        <taxon>Myxococcia</taxon>
        <taxon>Myxococcales</taxon>
        <taxon>Sorangiineae</taxon>
        <taxon>Pendulisporaceae</taxon>
        <taxon>Pendulispora</taxon>
    </lineage>
</organism>
<dbReference type="Gene3D" id="3.40.50.410">
    <property type="entry name" value="von Willebrand factor, type A domain"/>
    <property type="match status" value="1"/>
</dbReference>
<evidence type="ECO:0000259" key="2">
    <source>
        <dbReference type="PROSITE" id="PS51468"/>
    </source>
</evidence>
<accession>A0ABZ2JW94</accession>
<dbReference type="SMART" id="SM00609">
    <property type="entry name" value="VIT"/>
    <property type="match status" value="1"/>
</dbReference>
<reference evidence="3 4" key="1">
    <citation type="submission" date="2021-12" db="EMBL/GenBank/DDBJ databases">
        <title>Discovery of the Pendulisporaceae a myxobacterial family with distinct sporulation behavior and unique specialized metabolism.</title>
        <authorList>
            <person name="Garcia R."/>
            <person name="Popoff A."/>
            <person name="Bader C.D."/>
            <person name="Loehr J."/>
            <person name="Walesch S."/>
            <person name="Walt C."/>
            <person name="Boldt J."/>
            <person name="Bunk B."/>
            <person name="Haeckl F.J.F.P.J."/>
            <person name="Gunesch A.P."/>
            <person name="Birkelbach J."/>
            <person name="Nuebel U."/>
            <person name="Pietschmann T."/>
            <person name="Bach T."/>
            <person name="Mueller R."/>
        </authorList>
    </citation>
    <scope>NUCLEOTIDE SEQUENCE [LARGE SCALE GENOMIC DNA]</scope>
    <source>
        <strain evidence="3 4">MSr12523</strain>
    </source>
</reference>
<dbReference type="Proteomes" id="UP001379533">
    <property type="component" value="Chromosome"/>
</dbReference>
<protein>
    <submittedName>
        <fullName evidence="3">VWA domain-containing protein</fullName>
    </submittedName>
</protein>
<feature type="domain" description="VIT" evidence="2">
    <location>
        <begin position="13"/>
        <end position="141"/>
    </location>
</feature>
<dbReference type="Pfam" id="PF08487">
    <property type="entry name" value="VIT"/>
    <property type="match status" value="1"/>
</dbReference>
<dbReference type="Pfam" id="PF13768">
    <property type="entry name" value="VWA_3"/>
    <property type="match status" value="1"/>
</dbReference>
<feature type="domain" description="VWFA" evidence="1">
    <location>
        <begin position="287"/>
        <end position="457"/>
    </location>
</feature>
<name>A0ABZ2JW94_9BACT</name>